<dbReference type="KEGG" id="ols:Olsu_0491"/>
<dbReference type="EMBL" id="CP002106">
    <property type="protein sequence ID" value="ADK67606.1"/>
    <property type="molecule type" value="Genomic_DNA"/>
</dbReference>
<keyword evidence="3" id="KW-0804">Transcription</keyword>
<keyword evidence="6" id="KW-1185">Reference proteome</keyword>
<dbReference type="PANTHER" id="PTHR43280">
    <property type="entry name" value="ARAC-FAMILY TRANSCRIPTIONAL REGULATOR"/>
    <property type="match status" value="1"/>
</dbReference>
<dbReference type="SUPFAM" id="SSF51215">
    <property type="entry name" value="Regulatory protein AraC"/>
    <property type="match status" value="1"/>
</dbReference>
<keyword evidence="1" id="KW-0805">Transcription regulation</keyword>
<dbReference type="Proteomes" id="UP000000333">
    <property type="component" value="Chromosome"/>
</dbReference>
<dbReference type="InterPro" id="IPR003313">
    <property type="entry name" value="AraC-bd"/>
</dbReference>
<dbReference type="PRINTS" id="PR00032">
    <property type="entry name" value="HTHARAC"/>
</dbReference>
<dbReference type="PROSITE" id="PS00041">
    <property type="entry name" value="HTH_ARAC_FAMILY_1"/>
    <property type="match status" value="1"/>
</dbReference>
<evidence type="ECO:0000256" key="1">
    <source>
        <dbReference type="ARBA" id="ARBA00023015"/>
    </source>
</evidence>
<name>E1QYZ2_OLSUV</name>
<sequence length="295" mass="33557">METGEYERYRERKLHERAGFAYDTYLCTIPQDFDRVPPHWHEQMEVIYVKRGSGAVSLNFERLPVVAGSIVVVCPGQIHAIEGDPGVRMEYENIIFSLSALDSAAEEDWCRTNVLVPLRRGTLGIPNPLSPGSELHQEAARALDRADAASSERVAGNSLLVRSAMLLFLHALYVHARRDEPVGPDMAIERLRPVFDEVRLHYDRPLDVAGAARLSGYSKAHFMRIFKQETGQTFVGYLSDYRLSEAESLLRRTNESVTTVARGCGFDNLSYFTRRFRAKYGMPPSAYRKHWMERT</sequence>
<dbReference type="SUPFAM" id="SSF46689">
    <property type="entry name" value="Homeodomain-like"/>
    <property type="match status" value="2"/>
</dbReference>
<evidence type="ECO:0000256" key="2">
    <source>
        <dbReference type="ARBA" id="ARBA00023125"/>
    </source>
</evidence>
<dbReference type="RefSeq" id="WP_013251358.1">
    <property type="nucleotide sequence ID" value="NC_014363.1"/>
</dbReference>
<evidence type="ECO:0000259" key="4">
    <source>
        <dbReference type="PROSITE" id="PS01124"/>
    </source>
</evidence>
<dbReference type="PANTHER" id="PTHR43280:SF2">
    <property type="entry name" value="HTH-TYPE TRANSCRIPTIONAL REGULATOR EXSA"/>
    <property type="match status" value="1"/>
</dbReference>
<reference evidence="5 6" key="1">
    <citation type="journal article" date="2010" name="Stand. Genomic Sci.">
        <title>Complete genome sequence of Olsenella uli type strain (VPI D76D-27C).</title>
        <authorList>
            <person name="Goker M."/>
            <person name="Held B."/>
            <person name="Lucas S."/>
            <person name="Nolan M."/>
            <person name="Yasawong M."/>
            <person name="Glavina Del Rio T."/>
            <person name="Tice H."/>
            <person name="Cheng J.F."/>
            <person name="Bruce D."/>
            <person name="Detter J.C."/>
            <person name="Tapia R."/>
            <person name="Han C."/>
            <person name="Goodwin L."/>
            <person name="Pitluck S."/>
            <person name="Liolios K."/>
            <person name="Ivanova N."/>
            <person name="Mavromatis K."/>
            <person name="Mikhailova N."/>
            <person name="Pati A."/>
            <person name="Chen A."/>
            <person name="Palaniappan K."/>
            <person name="Land M."/>
            <person name="Hauser L."/>
            <person name="Chang Y.J."/>
            <person name="Jeffries C.D."/>
            <person name="Rohde M."/>
            <person name="Sikorski J."/>
            <person name="Pukall R."/>
            <person name="Woyke T."/>
            <person name="Bristow J."/>
            <person name="Eisen J.A."/>
            <person name="Markowitz V."/>
            <person name="Hugenholtz P."/>
            <person name="Kyrpides N.C."/>
            <person name="Klenk H.P."/>
            <person name="Lapidus A."/>
        </authorList>
    </citation>
    <scope>NUCLEOTIDE SEQUENCE [LARGE SCALE GENOMIC DNA]</scope>
    <source>
        <strain evidence="6">ATCC 49627 / DSM 7084 / CIP 109912 / JCM 12494 / NCIMB 702895 / VPI D76D-27C</strain>
    </source>
</reference>
<dbReference type="AlphaFoldDB" id="E1QYZ2"/>
<proteinExistence type="predicted"/>
<dbReference type="GeneID" id="78511929"/>
<accession>E1QYZ2</accession>
<evidence type="ECO:0000313" key="5">
    <source>
        <dbReference type="EMBL" id="ADK67606.1"/>
    </source>
</evidence>
<dbReference type="STRING" id="633147.Olsu_0491"/>
<gene>
    <name evidence="5" type="ordered locus">Olsu_0491</name>
</gene>
<evidence type="ECO:0000313" key="6">
    <source>
        <dbReference type="Proteomes" id="UP000000333"/>
    </source>
</evidence>
<dbReference type="eggNOG" id="COG1917">
    <property type="taxonomic scope" value="Bacteria"/>
</dbReference>
<keyword evidence="2" id="KW-0238">DNA-binding</keyword>
<dbReference type="OrthoDB" id="186135at2"/>
<dbReference type="HOGENOM" id="CLU_000445_88_3_11"/>
<protein>
    <submittedName>
        <fullName evidence="5">Transcriptional regulator, AraC family</fullName>
    </submittedName>
</protein>
<dbReference type="InterPro" id="IPR018062">
    <property type="entry name" value="HTH_AraC-typ_CS"/>
</dbReference>
<dbReference type="GO" id="GO:0003700">
    <property type="term" value="F:DNA-binding transcription factor activity"/>
    <property type="evidence" value="ECO:0007669"/>
    <property type="project" value="InterPro"/>
</dbReference>
<dbReference type="InterPro" id="IPR037923">
    <property type="entry name" value="HTH-like"/>
</dbReference>
<dbReference type="Pfam" id="PF12833">
    <property type="entry name" value="HTH_18"/>
    <property type="match status" value="1"/>
</dbReference>
<dbReference type="GO" id="GO:0043565">
    <property type="term" value="F:sequence-specific DNA binding"/>
    <property type="evidence" value="ECO:0007669"/>
    <property type="project" value="InterPro"/>
</dbReference>
<dbReference type="Gene3D" id="1.10.10.60">
    <property type="entry name" value="Homeodomain-like"/>
    <property type="match status" value="2"/>
</dbReference>
<dbReference type="InterPro" id="IPR014710">
    <property type="entry name" value="RmlC-like_jellyroll"/>
</dbReference>
<dbReference type="Gene3D" id="2.60.120.10">
    <property type="entry name" value="Jelly Rolls"/>
    <property type="match status" value="1"/>
</dbReference>
<organism evidence="5 6">
    <name type="scientific">Olsenella uli (strain ATCC 49627 / DSM 7084 / CCUG 31166 / CIP 109912 / JCM 12494 / LMG 11480 / NCIMB 702895 / VPI D76D-27C)</name>
    <name type="common">Lactobacillus uli</name>
    <dbReference type="NCBI Taxonomy" id="633147"/>
    <lineage>
        <taxon>Bacteria</taxon>
        <taxon>Bacillati</taxon>
        <taxon>Actinomycetota</taxon>
        <taxon>Coriobacteriia</taxon>
        <taxon>Coriobacteriales</taxon>
        <taxon>Atopobiaceae</taxon>
        <taxon>Olsenella</taxon>
    </lineage>
</organism>
<evidence type="ECO:0000256" key="3">
    <source>
        <dbReference type="ARBA" id="ARBA00023163"/>
    </source>
</evidence>
<feature type="domain" description="HTH araC/xylS-type" evidence="4">
    <location>
        <begin position="192"/>
        <end position="290"/>
    </location>
</feature>
<dbReference type="InterPro" id="IPR020449">
    <property type="entry name" value="Tscrpt_reg_AraC-type_HTH"/>
</dbReference>
<dbReference type="InterPro" id="IPR009057">
    <property type="entry name" value="Homeodomain-like_sf"/>
</dbReference>
<dbReference type="InterPro" id="IPR018060">
    <property type="entry name" value="HTH_AraC"/>
</dbReference>
<dbReference type="Pfam" id="PF02311">
    <property type="entry name" value="AraC_binding"/>
    <property type="match status" value="1"/>
</dbReference>
<dbReference type="SMART" id="SM00342">
    <property type="entry name" value="HTH_ARAC"/>
    <property type="match status" value="1"/>
</dbReference>
<dbReference type="PROSITE" id="PS01124">
    <property type="entry name" value="HTH_ARAC_FAMILY_2"/>
    <property type="match status" value="1"/>
</dbReference>
<dbReference type="eggNOG" id="COG2207">
    <property type="taxonomic scope" value="Bacteria"/>
</dbReference>